<dbReference type="GO" id="GO:0003677">
    <property type="term" value="F:DNA binding"/>
    <property type="evidence" value="ECO:0007669"/>
    <property type="project" value="UniProtKB-KW"/>
</dbReference>
<dbReference type="GO" id="GO:0030261">
    <property type="term" value="P:chromosome condensation"/>
    <property type="evidence" value="ECO:0007669"/>
    <property type="project" value="UniProtKB-KW"/>
</dbReference>
<dbReference type="InterPro" id="IPR010992">
    <property type="entry name" value="IHF-like_DNA-bd_dom_sf"/>
</dbReference>
<dbReference type="PRINTS" id="PR01727">
    <property type="entry name" value="DNABINDINGHU"/>
</dbReference>
<dbReference type="RefSeq" id="WP_147073977.1">
    <property type="nucleotide sequence ID" value="NZ_AP021884.1"/>
</dbReference>
<dbReference type="InterPro" id="IPR020816">
    <property type="entry name" value="Histone-like_DNA-bd_CS"/>
</dbReference>
<comment type="similarity">
    <text evidence="1 4">Belongs to the bacterial histone-like protein family.</text>
</comment>
<accession>A0A512L9P2</accession>
<evidence type="ECO:0000256" key="3">
    <source>
        <dbReference type="ARBA" id="ARBA00023125"/>
    </source>
</evidence>
<dbReference type="PANTHER" id="PTHR33175:SF3">
    <property type="entry name" value="DNA-BINDING PROTEIN HU-BETA"/>
    <property type="match status" value="1"/>
</dbReference>
<dbReference type="InterPro" id="IPR000119">
    <property type="entry name" value="Hist_DNA-bd"/>
</dbReference>
<dbReference type="AlphaFoldDB" id="A0A512L9P2"/>
<dbReference type="Proteomes" id="UP000321337">
    <property type="component" value="Unassembled WGS sequence"/>
</dbReference>
<dbReference type="EMBL" id="BKAD01000025">
    <property type="protein sequence ID" value="GEP31208.1"/>
    <property type="molecule type" value="Genomic_DNA"/>
</dbReference>
<dbReference type="Pfam" id="PF00216">
    <property type="entry name" value="Bac_DNA_binding"/>
    <property type="match status" value="1"/>
</dbReference>
<dbReference type="GO" id="GO:0030527">
    <property type="term" value="F:structural constituent of chromatin"/>
    <property type="evidence" value="ECO:0007669"/>
    <property type="project" value="InterPro"/>
</dbReference>
<dbReference type="SUPFAM" id="SSF47729">
    <property type="entry name" value="IHF-like DNA-binding proteins"/>
    <property type="match status" value="1"/>
</dbReference>
<keyword evidence="2" id="KW-0226">DNA condensation</keyword>
<proteinExistence type="inferred from homology"/>
<dbReference type="SMART" id="SM00411">
    <property type="entry name" value="BHL"/>
    <property type="match status" value="1"/>
</dbReference>
<comment type="caution">
    <text evidence="5">The sequence shown here is derived from an EMBL/GenBank/DDBJ whole genome shotgun (WGS) entry which is preliminary data.</text>
</comment>
<dbReference type="GO" id="GO:0005829">
    <property type="term" value="C:cytosol"/>
    <property type="evidence" value="ECO:0007669"/>
    <property type="project" value="TreeGrafter"/>
</dbReference>
<dbReference type="CDD" id="cd13831">
    <property type="entry name" value="HU"/>
    <property type="match status" value="1"/>
</dbReference>
<dbReference type="Gene3D" id="4.10.520.10">
    <property type="entry name" value="IHF-like DNA-binding proteins"/>
    <property type="match status" value="1"/>
</dbReference>
<dbReference type="PANTHER" id="PTHR33175">
    <property type="entry name" value="DNA-BINDING PROTEIN HU"/>
    <property type="match status" value="1"/>
</dbReference>
<evidence type="ECO:0000313" key="5">
    <source>
        <dbReference type="EMBL" id="GEP31208.1"/>
    </source>
</evidence>
<reference evidence="5 6" key="1">
    <citation type="submission" date="2019-07" db="EMBL/GenBank/DDBJ databases">
        <title>Whole genome shotgun sequence of Thiobacillus plumbophilus NBRC 107929.</title>
        <authorList>
            <person name="Hosoyama A."/>
            <person name="Uohara A."/>
            <person name="Ohji S."/>
            <person name="Ichikawa N."/>
        </authorList>
    </citation>
    <scope>NUCLEOTIDE SEQUENCE [LARGE SCALE GENOMIC DNA]</scope>
    <source>
        <strain evidence="5 6">NBRC 107929</strain>
    </source>
</reference>
<keyword evidence="6" id="KW-1185">Reference proteome</keyword>
<dbReference type="OrthoDB" id="9799835at2"/>
<evidence type="ECO:0000256" key="4">
    <source>
        <dbReference type="RuleBase" id="RU003939"/>
    </source>
</evidence>
<dbReference type="PROSITE" id="PS00045">
    <property type="entry name" value="HISTONE_LIKE"/>
    <property type="match status" value="1"/>
</dbReference>
<evidence type="ECO:0000256" key="1">
    <source>
        <dbReference type="ARBA" id="ARBA00010529"/>
    </source>
</evidence>
<organism evidence="5 6">
    <name type="scientific">Sulfuriferula plumbiphila</name>
    <dbReference type="NCBI Taxonomy" id="171865"/>
    <lineage>
        <taxon>Bacteria</taxon>
        <taxon>Pseudomonadati</taxon>
        <taxon>Pseudomonadota</taxon>
        <taxon>Betaproteobacteria</taxon>
        <taxon>Nitrosomonadales</taxon>
        <taxon>Sulfuricellaceae</taxon>
        <taxon>Sulfuriferula</taxon>
    </lineage>
</organism>
<name>A0A512L9P2_9PROT</name>
<protein>
    <submittedName>
        <fullName evidence="5">DNA-binding protein HU-alpha</fullName>
    </submittedName>
</protein>
<evidence type="ECO:0000313" key="6">
    <source>
        <dbReference type="Proteomes" id="UP000321337"/>
    </source>
</evidence>
<sequence>MNKAELIDAVAARTDSTKAQTAAMLDALMVTVQEALTKQDTVQLVGFGTFAVAERAGREGRNPATGKTITIPAKKVVKFKVGKAMADAVAGAKAGKAR</sequence>
<gene>
    <name evidence="5" type="primary">hupA</name>
    <name evidence="5" type="ORF">TPL01_23460</name>
</gene>
<evidence type="ECO:0000256" key="2">
    <source>
        <dbReference type="ARBA" id="ARBA00023067"/>
    </source>
</evidence>
<keyword evidence="3 5" id="KW-0238">DNA-binding</keyword>